<dbReference type="KEGG" id="cyn:Cyan7425_3772"/>
<dbReference type="PROSITE" id="PS50110">
    <property type="entry name" value="RESPONSE_REGULATORY"/>
    <property type="match status" value="1"/>
</dbReference>
<dbReference type="Pfam" id="PF13185">
    <property type="entry name" value="GAF_2"/>
    <property type="match status" value="1"/>
</dbReference>
<feature type="coiled-coil region" evidence="16">
    <location>
        <begin position="530"/>
        <end position="562"/>
    </location>
</feature>
<dbReference type="SMART" id="SM00387">
    <property type="entry name" value="HATPase_c"/>
    <property type="match status" value="1"/>
</dbReference>
<keyword evidence="13" id="KW-0902">Two-component regulatory system</keyword>
<sequence>MIRLPPTAFHRYAVAIVLVGVSLVFMLLLDPFIGMTSTPFLLFFGALTISAWYGGRGAGILATLLSALLSEYFFIQPQHPFGFGLHFNDSLRTVLFILQGLLISHLCGALRLAQDRTRTTLEQLQANETRFRRLVDSNIIGVVGCDIKGAITSANDEFLRMTGFSRADVLAGRVRWDEMTPADLKPLDEPAMEELLSKGKNTAYEKALIGKDGRRVPVVVGAALLRNDPESVISFVLDLTRLRLTEQRLTVQYAVTRVLAEAVTVRESVAPILQALCQSLDWEFAIIWTVDQQAGVLRYLESWPTDTLLLDEFRSLKQPITFTPGMGLPGRIWATGQPAWIECLATDPNFPRAAAAQRAGLQSAMGFPIRLDDQVLGVIEGFSTHGRPPDQDLLQLMGAIGSQIGQFMERKRAEESLRQSQALFDRFMSHTPVAAWIVDQASRIVYLNPTYFRLFNFPAQDAIGKTVAELYPPQFAEQFLQNNRPVFTHQEVVETIETAPRTDGSTGEFLVYKFPIPQEPDELLLGGVALDITERKQAEAERERLLQREQEAREQAESANRIKDEFLAVLSHELRSPLNPILGWAKLLQTRPFAPEKAQQALQTIERNAKLQAQLIEDLLDVSRILRGKMVLNVCPVDLVTVIEAALETVQLSAEAKGIQLERHLANDIGFISGDAGRLQQIVWNLLSNAIKFSPPGHRVDIRLERVGAEAQMQVRDTGKGINPSFLPHVFEYFRQEDSRTTRKFGGLGLGLAIVRYLTELHGGTVQAESGGEGQGATFKVRLPLLKVGHSSEERSVSPPSPTSRLRGLRILAVDDEADMRDLLVTMLEDAGAVVKITASAVEALAALDSFHPDLLISDIGMAEVDGYMLLHQIRGLPPEQGGQIPALALTAYARDEDRQQVLAAGFQQHLPKPIEPDTLVAAVADLIRRSPTG</sequence>
<evidence type="ECO:0000256" key="7">
    <source>
        <dbReference type="ARBA" id="ARBA00022679"/>
    </source>
</evidence>
<keyword evidence="8 17" id="KW-0812">Transmembrane</keyword>
<protein>
    <recommendedName>
        <fullName evidence="4">histidine kinase</fullName>
        <ecNumber evidence="4">2.7.13.3</ecNumber>
    </recommendedName>
</protein>
<keyword evidence="6 15" id="KW-0597">Phosphoprotein</keyword>
<dbReference type="GO" id="GO:0000155">
    <property type="term" value="F:phosphorelay sensor kinase activity"/>
    <property type="evidence" value="ECO:0007669"/>
    <property type="project" value="InterPro"/>
</dbReference>
<feature type="modified residue" description="4-aspartylphosphate" evidence="15">
    <location>
        <position position="859"/>
    </location>
</feature>
<keyword evidence="16" id="KW-0175">Coiled coil</keyword>
<dbReference type="Gene3D" id="1.10.287.130">
    <property type="match status" value="1"/>
</dbReference>
<dbReference type="FunFam" id="3.30.565.10:FF:000023">
    <property type="entry name" value="PAS domain-containing sensor histidine kinase"/>
    <property type="match status" value="1"/>
</dbReference>
<dbReference type="eggNOG" id="COG0784">
    <property type="taxonomic scope" value="Bacteria"/>
</dbReference>
<dbReference type="SUPFAM" id="SSF52172">
    <property type="entry name" value="CheY-like"/>
    <property type="match status" value="1"/>
</dbReference>
<dbReference type="InterPro" id="IPR025201">
    <property type="entry name" value="KdpD_TM"/>
</dbReference>
<evidence type="ECO:0000256" key="15">
    <source>
        <dbReference type="PROSITE-ProRule" id="PRU00169"/>
    </source>
</evidence>
<dbReference type="InterPro" id="IPR003661">
    <property type="entry name" value="HisK_dim/P_dom"/>
</dbReference>
<feature type="transmembrane region" description="Helical" evidence="17">
    <location>
        <begin position="35"/>
        <end position="53"/>
    </location>
</feature>
<feature type="transmembrane region" description="Helical" evidence="17">
    <location>
        <begin position="12"/>
        <end position="29"/>
    </location>
</feature>
<dbReference type="FunFam" id="1.10.287.130:FF:000004">
    <property type="entry name" value="Ethylene receptor 1"/>
    <property type="match status" value="1"/>
</dbReference>
<feature type="domain" description="PAS" evidence="20">
    <location>
        <begin position="420"/>
        <end position="490"/>
    </location>
</feature>
<evidence type="ECO:0000259" key="20">
    <source>
        <dbReference type="PROSITE" id="PS50112"/>
    </source>
</evidence>
<dbReference type="Gene3D" id="3.40.50.2300">
    <property type="match status" value="1"/>
</dbReference>
<dbReference type="AlphaFoldDB" id="B8HTL0"/>
<dbReference type="SMART" id="SM00448">
    <property type="entry name" value="REC"/>
    <property type="match status" value="1"/>
</dbReference>
<name>B8HTL0_CYAP4</name>
<dbReference type="InterPro" id="IPR004358">
    <property type="entry name" value="Sig_transdc_His_kin-like_C"/>
</dbReference>
<dbReference type="STRING" id="395961.Cyan7425_3772"/>
<evidence type="ECO:0000256" key="10">
    <source>
        <dbReference type="ARBA" id="ARBA00022777"/>
    </source>
</evidence>
<dbReference type="InterPro" id="IPR036097">
    <property type="entry name" value="HisK_dim/P_sf"/>
</dbReference>
<dbReference type="InterPro" id="IPR038318">
    <property type="entry name" value="KdpD_sf"/>
</dbReference>
<dbReference type="InterPro" id="IPR001789">
    <property type="entry name" value="Sig_transdc_resp-reg_receiver"/>
</dbReference>
<evidence type="ECO:0000259" key="19">
    <source>
        <dbReference type="PROSITE" id="PS50110"/>
    </source>
</evidence>
<feature type="domain" description="Response regulatory" evidence="19">
    <location>
        <begin position="810"/>
        <end position="928"/>
    </location>
</feature>
<dbReference type="InterPro" id="IPR003018">
    <property type="entry name" value="GAF"/>
</dbReference>
<dbReference type="EC" id="2.7.13.3" evidence="4"/>
<dbReference type="Pfam" id="PF02518">
    <property type="entry name" value="HATPase_c"/>
    <property type="match status" value="1"/>
</dbReference>
<dbReference type="CDD" id="cd00130">
    <property type="entry name" value="PAS"/>
    <property type="match status" value="2"/>
</dbReference>
<evidence type="ECO:0000256" key="8">
    <source>
        <dbReference type="ARBA" id="ARBA00022692"/>
    </source>
</evidence>
<comment type="catalytic activity">
    <reaction evidence="1">
        <text>ATP + protein L-histidine = ADP + protein N-phospho-L-histidine.</text>
        <dbReference type="EC" id="2.7.13.3"/>
    </reaction>
</comment>
<dbReference type="PROSITE" id="PS50112">
    <property type="entry name" value="PAS"/>
    <property type="match status" value="2"/>
</dbReference>
<dbReference type="Pfam" id="PF00512">
    <property type="entry name" value="HisKA"/>
    <property type="match status" value="1"/>
</dbReference>
<dbReference type="Gene3D" id="3.30.450.20">
    <property type="entry name" value="PAS domain"/>
    <property type="match status" value="2"/>
</dbReference>
<dbReference type="InterPro" id="IPR011006">
    <property type="entry name" value="CheY-like_superfamily"/>
</dbReference>
<dbReference type="InterPro" id="IPR029016">
    <property type="entry name" value="GAF-like_dom_sf"/>
</dbReference>
<keyword evidence="7 21" id="KW-0808">Transferase</keyword>
<dbReference type="InterPro" id="IPR036890">
    <property type="entry name" value="HATPase_C_sf"/>
</dbReference>
<evidence type="ECO:0000256" key="2">
    <source>
        <dbReference type="ARBA" id="ARBA00004141"/>
    </source>
</evidence>
<dbReference type="HOGENOM" id="CLU_000445_114_15_3"/>
<dbReference type="InterPro" id="IPR035965">
    <property type="entry name" value="PAS-like_dom_sf"/>
</dbReference>
<evidence type="ECO:0000256" key="4">
    <source>
        <dbReference type="ARBA" id="ARBA00012438"/>
    </source>
</evidence>
<keyword evidence="5" id="KW-1003">Cell membrane</keyword>
<evidence type="ECO:0000256" key="16">
    <source>
        <dbReference type="SAM" id="Coils"/>
    </source>
</evidence>
<dbReference type="CDD" id="cd16922">
    <property type="entry name" value="HATPase_EvgS-ArcB-TorS-like"/>
    <property type="match status" value="1"/>
</dbReference>
<dbReference type="InterPro" id="IPR005467">
    <property type="entry name" value="His_kinase_dom"/>
</dbReference>
<feature type="transmembrane region" description="Helical" evidence="17">
    <location>
        <begin position="58"/>
        <end position="75"/>
    </location>
</feature>
<dbReference type="SMART" id="SM00065">
    <property type="entry name" value="GAF"/>
    <property type="match status" value="1"/>
</dbReference>
<accession>B8HTL0</accession>
<evidence type="ECO:0000256" key="13">
    <source>
        <dbReference type="ARBA" id="ARBA00023012"/>
    </source>
</evidence>
<dbReference type="eggNOG" id="COG2203">
    <property type="taxonomic scope" value="Bacteria"/>
</dbReference>
<organism evidence="21">
    <name type="scientific">Cyanothece sp. (strain PCC 7425 / ATCC 29141)</name>
    <dbReference type="NCBI Taxonomy" id="395961"/>
    <lineage>
        <taxon>Bacteria</taxon>
        <taxon>Bacillati</taxon>
        <taxon>Cyanobacteriota</taxon>
        <taxon>Cyanophyceae</taxon>
        <taxon>Gomontiellales</taxon>
        <taxon>Cyanothecaceae</taxon>
        <taxon>Cyanothece</taxon>
    </lineage>
</organism>
<dbReference type="eggNOG" id="COG2205">
    <property type="taxonomic scope" value="Bacteria"/>
</dbReference>
<keyword evidence="11" id="KW-0067">ATP-binding</keyword>
<dbReference type="PRINTS" id="PR00344">
    <property type="entry name" value="BCTRLSENSOR"/>
</dbReference>
<dbReference type="SUPFAM" id="SSF55781">
    <property type="entry name" value="GAF domain-like"/>
    <property type="match status" value="1"/>
</dbReference>
<dbReference type="Gene3D" id="3.30.450.40">
    <property type="match status" value="1"/>
</dbReference>
<dbReference type="PANTHER" id="PTHR43547">
    <property type="entry name" value="TWO-COMPONENT HISTIDINE KINASE"/>
    <property type="match status" value="1"/>
</dbReference>
<dbReference type="PROSITE" id="PS50109">
    <property type="entry name" value="HIS_KIN"/>
    <property type="match status" value="1"/>
</dbReference>
<keyword evidence="10 21" id="KW-0418">Kinase</keyword>
<keyword evidence="14 17" id="KW-0472">Membrane</keyword>
<dbReference type="CDD" id="cd00082">
    <property type="entry name" value="HisKA"/>
    <property type="match status" value="1"/>
</dbReference>
<evidence type="ECO:0000256" key="12">
    <source>
        <dbReference type="ARBA" id="ARBA00022989"/>
    </source>
</evidence>
<dbReference type="Gene3D" id="1.20.120.620">
    <property type="entry name" value="Backbone structure of the membrane domain of e. Coli histidine kinase receptor kdpd"/>
    <property type="match status" value="1"/>
</dbReference>
<dbReference type="Gene3D" id="3.30.565.10">
    <property type="entry name" value="Histidine kinase-like ATPase, C-terminal domain"/>
    <property type="match status" value="1"/>
</dbReference>
<dbReference type="SMART" id="SM00091">
    <property type="entry name" value="PAS"/>
    <property type="match status" value="2"/>
</dbReference>
<dbReference type="PANTHER" id="PTHR43547:SF2">
    <property type="entry name" value="HYBRID SIGNAL TRANSDUCTION HISTIDINE KINASE C"/>
    <property type="match status" value="1"/>
</dbReference>
<keyword evidence="9" id="KW-0547">Nucleotide-binding</keyword>
<evidence type="ECO:0000259" key="18">
    <source>
        <dbReference type="PROSITE" id="PS50109"/>
    </source>
</evidence>
<feature type="domain" description="Histidine kinase" evidence="18">
    <location>
        <begin position="569"/>
        <end position="787"/>
    </location>
</feature>
<evidence type="ECO:0000313" key="21">
    <source>
        <dbReference type="EMBL" id="ACL46091.1"/>
    </source>
</evidence>
<dbReference type="Pfam" id="PF00072">
    <property type="entry name" value="Response_reg"/>
    <property type="match status" value="1"/>
</dbReference>
<dbReference type="SMART" id="SM00388">
    <property type="entry name" value="HisKA"/>
    <property type="match status" value="1"/>
</dbReference>
<gene>
    <name evidence="21" type="ordered locus">Cyan7425_3772</name>
</gene>
<dbReference type="Pfam" id="PF08448">
    <property type="entry name" value="PAS_4"/>
    <property type="match status" value="1"/>
</dbReference>
<dbReference type="InterPro" id="IPR000014">
    <property type="entry name" value="PAS"/>
</dbReference>
<dbReference type="SUPFAM" id="SSF47384">
    <property type="entry name" value="Homodimeric domain of signal transducing histidine kinase"/>
    <property type="match status" value="1"/>
</dbReference>
<feature type="domain" description="PAS" evidence="20">
    <location>
        <begin position="127"/>
        <end position="199"/>
    </location>
</feature>
<reference evidence="21" key="1">
    <citation type="submission" date="2009-01" db="EMBL/GenBank/DDBJ databases">
        <title>Complete sequence of chromosome Cyanothece sp. PCC 7425.</title>
        <authorList>
            <consortium name="US DOE Joint Genome Institute"/>
            <person name="Lucas S."/>
            <person name="Copeland A."/>
            <person name="Lapidus A."/>
            <person name="Glavina del Rio T."/>
            <person name="Dalin E."/>
            <person name="Tice H."/>
            <person name="Bruce D."/>
            <person name="Goodwin L."/>
            <person name="Pitluck S."/>
            <person name="Sims D."/>
            <person name="Meineke L."/>
            <person name="Brettin T."/>
            <person name="Detter J.C."/>
            <person name="Han C."/>
            <person name="Larimer F."/>
            <person name="Land M."/>
            <person name="Hauser L."/>
            <person name="Kyrpides N."/>
            <person name="Ovchinnikova G."/>
            <person name="Liberton M."/>
            <person name="Stoeckel J."/>
            <person name="Banerjee A."/>
            <person name="Singh A."/>
            <person name="Page L."/>
            <person name="Sato H."/>
            <person name="Zhao L."/>
            <person name="Sherman L."/>
            <person name="Pakrasi H."/>
            <person name="Richardson P."/>
        </authorList>
    </citation>
    <scope>NUCLEOTIDE SEQUENCE</scope>
    <source>
        <strain evidence="21">PCC 7425</strain>
    </source>
</reference>
<dbReference type="InterPro" id="IPR003594">
    <property type="entry name" value="HATPase_dom"/>
</dbReference>
<dbReference type="SUPFAM" id="SSF55874">
    <property type="entry name" value="ATPase domain of HSP90 chaperone/DNA topoisomerase II/histidine kinase"/>
    <property type="match status" value="1"/>
</dbReference>
<evidence type="ECO:0000256" key="1">
    <source>
        <dbReference type="ARBA" id="ARBA00000085"/>
    </source>
</evidence>
<dbReference type="GO" id="GO:0005524">
    <property type="term" value="F:ATP binding"/>
    <property type="evidence" value="ECO:0007669"/>
    <property type="project" value="UniProtKB-KW"/>
</dbReference>
<dbReference type="Pfam" id="PF13493">
    <property type="entry name" value="DUF4118"/>
    <property type="match status" value="1"/>
</dbReference>
<evidence type="ECO:0000256" key="11">
    <source>
        <dbReference type="ARBA" id="ARBA00022840"/>
    </source>
</evidence>
<evidence type="ECO:0000256" key="14">
    <source>
        <dbReference type="ARBA" id="ARBA00023136"/>
    </source>
</evidence>
<evidence type="ECO:0000256" key="5">
    <source>
        <dbReference type="ARBA" id="ARBA00022475"/>
    </source>
</evidence>
<dbReference type="Pfam" id="PF13426">
    <property type="entry name" value="PAS_9"/>
    <property type="match status" value="1"/>
</dbReference>
<keyword evidence="12 17" id="KW-1133">Transmembrane helix</keyword>
<dbReference type="EMBL" id="CP001344">
    <property type="protein sequence ID" value="ACL46091.1"/>
    <property type="molecule type" value="Genomic_DNA"/>
</dbReference>
<dbReference type="CDD" id="cd17580">
    <property type="entry name" value="REC_2_DhkD-like"/>
    <property type="match status" value="1"/>
</dbReference>
<dbReference type="SUPFAM" id="SSF55785">
    <property type="entry name" value="PYP-like sensor domain (PAS domain)"/>
    <property type="match status" value="2"/>
</dbReference>
<proteinExistence type="predicted"/>
<evidence type="ECO:0000256" key="9">
    <source>
        <dbReference type="ARBA" id="ARBA00022741"/>
    </source>
</evidence>
<evidence type="ECO:0000256" key="17">
    <source>
        <dbReference type="SAM" id="Phobius"/>
    </source>
</evidence>
<comment type="subcellular location">
    <subcellularLocation>
        <location evidence="3">Cell membrane</location>
    </subcellularLocation>
    <subcellularLocation>
        <location evidence="2">Membrane</location>
        <topology evidence="2">Multi-pass membrane protein</topology>
    </subcellularLocation>
</comment>
<evidence type="ECO:0000256" key="6">
    <source>
        <dbReference type="ARBA" id="ARBA00022553"/>
    </source>
</evidence>
<dbReference type="GO" id="GO:0005886">
    <property type="term" value="C:plasma membrane"/>
    <property type="evidence" value="ECO:0007669"/>
    <property type="project" value="UniProtKB-SubCell"/>
</dbReference>
<dbReference type="InterPro" id="IPR013656">
    <property type="entry name" value="PAS_4"/>
</dbReference>
<dbReference type="NCBIfam" id="TIGR00229">
    <property type="entry name" value="sensory_box"/>
    <property type="match status" value="2"/>
</dbReference>
<evidence type="ECO:0000256" key="3">
    <source>
        <dbReference type="ARBA" id="ARBA00004236"/>
    </source>
</evidence>